<sequence>MLLIRSGINLLNCYTISVKLVGIFFEEGIFVKFVKNYNNNAALVVDDENVEWMIVGKGIGFGKKPGDLVDASKITQKFKSVNNDEIDTLKEYDEGIINVTTDIVQDVEAFLKVKFNDYQYLILADHINFAYKRAKEHIEFTDRAVSWEVKKLFPKEYQASVRALEIIREDLGVVFPKGELVFLTYHFVNLENEKETLQDTIQVSKMIADIINIIQISYHTTLDDESFNYSRLVSHLRYFLIRKLKSNKTSTEQLDPSLLKLMIMKYPDENATVQKISTFLRNTKGWALSQNDQVYLILHVWRVTHRNN</sequence>
<evidence type="ECO:0000256" key="1">
    <source>
        <dbReference type="ARBA" id="ARBA00022737"/>
    </source>
</evidence>
<feature type="domain" description="PRD" evidence="2">
    <location>
        <begin position="198"/>
        <end position="308"/>
    </location>
</feature>
<dbReference type="Gene3D" id="2.30.24.10">
    <property type="entry name" value="CAT RNA-binding domain"/>
    <property type="match status" value="1"/>
</dbReference>
<dbReference type="KEGG" id="lft:FG051_11010"/>
<dbReference type="Proteomes" id="UP000310673">
    <property type="component" value="Chromosome"/>
</dbReference>
<organism evidence="3 4">
    <name type="scientific">Companilactobacillus futsaii</name>
    <dbReference type="NCBI Taxonomy" id="938155"/>
    <lineage>
        <taxon>Bacteria</taxon>
        <taxon>Bacillati</taxon>
        <taxon>Bacillota</taxon>
        <taxon>Bacilli</taxon>
        <taxon>Lactobacillales</taxon>
        <taxon>Lactobacillaceae</taxon>
        <taxon>Companilactobacillus</taxon>
    </lineage>
</organism>
<dbReference type="InterPro" id="IPR036634">
    <property type="entry name" value="PRD_sf"/>
</dbReference>
<dbReference type="PANTHER" id="PTHR30185:SF15">
    <property type="entry name" value="CRYPTIC BETA-GLUCOSIDE BGL OPERON ANTITERMINATOR"/>
    <property type="match status" value="1"/>
</dbReference>
<accession>A0A5B7T0W7</accession>
<dbReference type="SUPFAM" id="SSF50151">
    <property type="entry name" value="SacY-like RNA-binding domain"/>
    <property type="match status" value="1"/>
</dbReference>
<dbReference type="STRING" id="1423818.FC88_GL002270"/>
<dbReference type="Pfam" id="PF03123">
    <property type="entry name" value="CAT_RBD"/>
    <property type="match status" value="1"/>
</dbReference>
<dbReference type="SUPFAM" id="SSF63520">
    <property type="entry name" value="PTS-regulatory domain, PRD"/>
    <property type="match status" value="2"/>
</dbReference>
<protein>
    <submittedName>
        <fullName evidence="3">PRD domain-containing protein</fullName>
    </submittedName>
</protein>
<dbReference type="GO" id="GO:0006355">
    <property type="term" value="P:regulation of DNA-templated transcription"/>
    <property type="evidence" value="ECO:0007669"/>
    <property type="project" value="InterPro"/>
</dbReference>
<dbReference type="AlphaFoldDB" id="A0A5B7T0W7"/>
<dbReference type="Pfam" id="PF00874">
    <property type="entry name" value="PRD"/>
    <property type="match status" value="2"/>
</dbReference>
<proteinExistence type="predicted"/>
<feature type="domain" description="PRD" evidence="2">
    <location>
        <begin position="91"/>
        <end position="197"/>
    </location>
</feature>
<dbReference type="InterPro" id="IPR050661">
    <property type="entry name" value="BglG_antiterminators"/>
</dbReference>
<dbReference type="Gene3D" id="1.10.1790.10">
    <property type="entry name" value="PRD domain"/>
    <property type="match status" value="2"/>
</dbReference>
<evidence type="ECO:0000259" key="2">
    <source>
        <dbReference type="PROSITE" id="PS51372"/>
    </source>
</evidence>
<dbReference type="SMART" id="SM01061">
    <property type="entry name" value="CAT_RBD"/>
    <property type="match status" value="1"/>
</dbReference>
<name>A0A5B7T0W7_9LACO</name>
<reference evidence="3 4" key="1">
    <citation type="submission" date="2019-05" db="EMBL/GenBank/DDBJ databases">
        <title>Genome Sequence of Lactobacillus futsaii Y97, a Potential Probiotic Strain Isolated from the Futsai of Taiwan.</title>
        <authorList>
            <person name="Du X."/>
        </authorList>
    </citation>
    <scope>NUCLEOTIDE SEQUENCE [LARGE SCALE GENOMIC DNA]</scope>
    <source>
        <strain evidence="3 4">Y97</strain>
    </source>
</reference>
<gene>
    <name evidence="3" type="ORF">FG051_11010</name>
</gene>
<evidence type="ECO:0000313" key="4">
    <source>
        <dbReference type="Proteomes" id="UP000310673"/>
    </source>
</evidence>
<dbReference type="PANTHER" id="PTHR30185">
    <property type="entry name" value="CRYPTIC BETA-GLUCOSIDE BGL OPERON ANTITERMINATOR"/>
    <property type="match status" value="1"/>
</dbReference>
<dbReference type="GO" id="GO:0003723">
    <property type="term" value="F:RNA binding"/>
    <property type="evidence" value="ECO:0007669"/>
    <property type="project" value="InterPro"/>
</dbReference>
<dbReference type="InterPro" id="IPR036650">
    <property type="entry name" value="CAT_RNA-bd_dom_sf"/>
</dbReference>
<dbReference type="InterPro" id="IPR004341">
    <property type="entry name" value="CAT_RNA-bd_dom"/>
</dbReference>
<dbReference type="EMBL" id="CP040736">
    <property type="protein sequence ID" value="QCX25586.1"/>
    <property type="molecule type" value="Genomic_DNA"/>
</dbReference>
<keyword evidence="1" id="KW-0677">Repeat</keyword>
<evidence type="ECO:0000313" key="3">
    <source>
        <dbReference type="EMBL" id="QCX25586.1"/>
    </source>
</evidence>
<dbReference type="PROSITE" id="PS51372">
    <property type="entry name" value="PRD_2"/>
    <property type="match status" value="2"/>
</dbReference>
<dbReference type="InterPro" id="IPR011608">
    <property type="entry name" value="PRD"/>
</dbReference>